<accession>A0A0F8ZVW1</accession>
<organism evidence="2">
    <name type="scientific">marine sediment metagenome</name>
    <dbReference type="NCBI Taxonomy" id="412755"/>
    <lineage>
        <taxon>unclassified sequences</taxon>
        <taxon>metagenomes</taxon>
        <taxon>ecological metagenomes</taxon>
    </lineage>
</organism>
<protein>
    <submittedName>
        <fullName evidence="2">Uncharacterized protein</fullName>
    </submittedName>
</protein>
<gene>
    <name evidence="2" type="ORF">LCGC14_2922980</name>
</gene>
<dbReference type="AlphaFoldDB" id="A0A0F8ZVW1"/>
<name>A0A0F8ZVW1_9ZZZZ</name>
<dbReference type="EMBL" id="LAZR01058144">
    <property type="protein sequence ID" value="KKK70539.1"/>
    <property type="molecule type" value="Genomic_DNA"/>
</dbReference>
<reference evidence="2" key="1">
    <citation type="journal article" date="2015" name="Nature">
        <title>Complex archaea that bridge the gap between prokaryotes and eukaryotes.</title>
        <authorList>
            <person name="Spang A."/>
            <person name="Saw J.H."/>
            <person name="Jorgensen S.L."/>
            <person name="Zaremba-Niedzwiedzka K."/>
            <person name="Martijn J."/>
            <person name="Lind A.E."/>
            <person name="van Eijk R."/>
            <person name="Schleper C."/>
            <person name="Guy L."/>
            <person name="Ettema T.J."/>
        </authorList>
    </citation>
    <scope>NUCLEOTIDE SEQUENCE</scope>
</reference>
<comment type="caution">
    <text evidence="2">The sequence shown here is derived from an EMBL/GenBank/DDBJ whole genome shotgun (WGS) entry which is preliminary data.</text>
</comment>
<evidence type="ECO:0000256" key="1">
    <source>
        <dbReference type="SAM" id="MobiDB-lite"/>
    </source>
</evidence>
<feature type="compositionally biased region" description="Low complexity" evidence="1">
    <location>
        <begin position="13"/>
        <end position="23"/>
    </location>
</feature>
<sequence length="94" mass="9088">MGADASGGPLGPPEAASSGPAPATRSAPRPISATAKNLAALAGAAAVGAALVSYPALPSRVDAIEVGLSVVEAKVDLILCVVRQPEGADPFDCP</sequence>
<evidence type="ECO:0000313" key="2">
    <source>
        <dbReference type="EMBL" id="KKK70539.1"/>
    </source>
</evidence>
<proteinExistence type="predicted"/>
<feature type="region of interest" description="Disordered" evidence="1">
    <location>
        <begin position="1"/>
        <end position="30"/>
    </location>
</feature>